<dbReference type="AlphaFoldDB" id="A0A1J9P7K6"/>
<evidence type="ECO:0000313" key="1">
    <source>
        <dbReference type="EMBL" id="OJD11882.1"/>
    </source>
</evidence>
<protein>
    <recommendedName>
        <fullName evidence="3">F-box domain-containing protein</fullName>
    </recommendedName>
</protein>
<dbReference type="EMBL" id="LGRN01000477">
    <property type="protein sequence ID" value="OJD11882.1"/>
    <property type="molecule type" value="Genomic_DNA"/>
</dbReference>
<evidence type="ECO:0008006" key="3">
    <source>
        <dbReference type="Google" id="ProtNLM"/>
    </source>
</evidence>
<comment type="caution">
    <text evidence="1">The sequence shown here is derived from an EMBL/GenBank/DDBJ whole genome shotgun (WGS) entry which is preliminary data.</text>
</comment>
<gene>
    <name evidence="1" type="ORF">AJ78_07437</name>
</gene>
<dbReference type="OrthoDB" id="6365676at2759"/>
<dbReference type="VEuPathDB" id="FungiDB:AJ78_07437"/>
<sequence length="342" mass="38328">MPELPNELILHVIKCLIPSSPPVAYKPQHPVTKTLLNLTLVSHVTSSTAQRLLLKHCLYLDSEERLAKVISLRQPSSIDLTAAAPEGLFLAPFPKQNLDCPSIVHNVSLLLSSISGTLTRLVINLPLRHLYPEDDKNHVRPVLREAFSRLTAIEEFCSMPDELYLATTLERPGRQPEVWQTWPRLRHLALYDVCADCPKFVAGIKCCANLTHLVITRPDGIFGYVADDLDGFGALARLERAIVVNTERGFTHNRIQEGDRDVADDTLLGRLRSAWLRNNNVDRAERSESDYFCIAIKVPIPLDLVDDDNIDIPLCQEWVGRRALDGTLWDRPGAPFLSLPAS</sequence>
<proteinExistence type="predicted"/>
<accession>A0A1J9P7K6</accession>
<keyword evidence="2" id="KW-1185">Reference proteome</keyword>
<evidence type="ECO:0000313" key="2">
    <source>
        <dbReference type="Proteomes" id="UP000182235"/>
    </source>
</evidence>
<reference evidence="1 2" key="1">
    <citation type="submission" date="2015-07" db="EMBL/GenBank/DDBJ databases">
        <title>Emmonsia species relationships and genome sequence.</title>
        <authorList>
            <consortium name="The Broad Institute Genomics Platform"/>
            <person name="Cuomo C.A."/>
            <person name="Munoz J.F."/>
            <person name="Imamovic A."/>
            <person name="Priest M.E."/>
            <person name="Young S."/>
            <person name="Clay O.K."/>
            <person name="McEwen J.G."/>
        </authorList>
    </citation>
    <scope>NUCLEOTIDE SEQUENCE [LARGE SCALE GENOMIC DNA]</scope>
    <source>
        <strain evidence="1 2">UAMH 9510</strain>
    </source>
</reference>
<dbReference type="Proteomes" id="UP000182235">
    <property type="component" value="Unassembled WGS sequence"/>
</dbReference>
<organism evidence="1 2">
    <name type="scientific">Emergomyces pasteurianus Ep9510</name>
    <dbReference type="NCBI Taxonomy" id="1447872"/>
    <lineage>
        <taxon>Eukaryota</taxon>
        <taxon>Fungi</taxon>
        <taxon>Dikarya</taxon>
        <taxon>Ascomycota</taxon>
        <taxon>Pezizomycotina</taxon>
        <taxon>Eurotiomycetes</taxon>
        <taxon>Eurotiomycetidae</taxon>
        <taxon>Onygenales</taxon>
        <taxon>Ajellomycetaceae</taxon>
        <taxon>Emergomyces</taxon>
    </lineage>
</organism>
<name>A0A1J9P7K6_9EURO</name>